<evidence type="ECO:0000313" key="2">
    <source>
        <dbReference type="EMBL" id="KAE8098489.1"/>
    </source>
</evidence>
<organism evidence="3 4">
    <name type="scientific">Carpinus fangiana</name>
    <dbReference type="NCBI Taxonomy" id="176857"/>
    <lineage>
        <taxon>Eukaryota</taxon>
        <taxon>Viridiplantae</taxon>
        <taxon>Streptophyta</taxon>
        <taxon>Embryophyta</taxon>
        <taxon>Tracheophyta</taxon>
        <taxon>Spermatophyta</taxon>
        <taxon>Magnoliopsida</taxon>
        <taxon>eudicotyledons</taxon>
        <taxon>Gunneridae</taxon>
        <taxon>Pentapetalae</taxon>
        <taxon>rosids</taxon>
        <taxon>fabids</taxon>
        <taxon>Fagales</taxon>
        <taxon>Betulaceae</taxon>
        <taxon>Carpinus</taxon>
    </lineage>
</organism>
<reference evidence="3 4" key="1">
    <citation type="submission" date="2019-06" db="EMBL/GenBank/DDBJ databases">
        <title>A chromosomal-level reference genome of Carpinus fangiana (Coryloideae, Betulaceae).</title>
        <authorList>
            <person name="Yang X."/>
            <person name="Wang Z."/>
            <person name="Zhang L."/>
            <person name="Hao G."/>
            <person name="Liu J."/>
            <person name="Yang Y."/>
        </authorList>
    </citation>
    <scope>NUCLEOTIDE SEQUENCE [LARGE SCALE GENOMIC DNA]</scope>
    <source>
        <strain evidence="3">Cfa_2016G</strain>
        <tissue evidence="3">Leaf</tissue>
    </source>
</reference>
<evidence type="ECO:0000313" key="3">
    <source>
        <dbReference type="EMBL" id="KAE8098495.1"/>
    </source>
</evidence>
<feature type="region of interest" description="Disordered" evidence="1">
    <location>
        <begin position="1"/>
        <end position="42"/>
    </location>
</feature>
<gene>
    <name evidence="2" type="ORF">FH972_016547</name>
    <name evidence="3" type="ORF">FH972_016552</name>
</gene>
<protein>
    <submittedName>
        <fullName evidence="3">Uncharacterized protein</fullName>
    </submittedName>
</protein>
<accession>A0A5N6RIB6</accession>
<evidence type="ECO:0000313" key="4">
    <source>
        <dbReference type="Proteomes" id="UP000327013"/>
    </source>
</evidence>
<feature type="compositionally biased region" description="Polar residues" evidence="1">
    <location>
        <begin position="1"/>
        <end position="28"/>
    </location>
</feature>
<name>A0A5N6RIB6_9ROSI</name>
<dbReference type="AlphaFoldDB" id="A0A5N6RIB6"/>
<proteinExistence type="predicted"/>
<feature type="region of interest" description="Disordered" evidence="1">
    <location>
        <begin position="113"/>
        <end position="143"/>
    </location>
</feature>
<evidence type="ECO:0000256" key="1">
    <source>
        <dbReference type="SAM" id="MobiDB-lite"/>
    </source>
</evidence>
<feature type="compositionally biased region" description="Polar residues" evidence="1">
    <location>
        <begin position="116"/>
        <end position="138"/>
    </location>
</feature>
<sequence length="168" mass="18553">MNHSSLLLQIPQPSTPTYRNGVSSNSPMPQEYRLSPQPYKPNPKRFSRSTITLHSHHNSPKIFVHGDRLPILRDLFSNIPATPTTCKIAVTEEEIEEISRSISGLYLKGRVGKQRGLNSPTTNSKQRRFNVSSTTTRGGSAGLFGGLIRRPGRFKVRTVVLGGTSTAK</sequence>
<dbReference type="Proteomes" id="UP000327013">
    <property type="component" value="Chromosome 7"/>
</dbReference>
<dbReference type="EMBL" id="CM017327">
    <property type="protein sequence ID" value="KAE8098489.1"/>
    <property type="molecule type" value="Genomic_DNA"/>
</dbReference>
<keyword evidence="4" id="KW-1185">Reference proteome</keyword>
<dbReference type="EMBL" id="CM017327">
    <property type="protein sequence ID" value="KAE8098495.1"/>
    <property type="molecule type" value="Genomic_DNA"/>
</dbReference>